<protein>
    <submittedName>
        <fullName evidence="6">Molybdopterin oxidoreductase family protein</fullName>
    </submittedName>
</protein>
<evidence type="ECO:0000313" key="6">
    <source>
        <dbReference type="EMBL" id="MCH6471052.1"/>
    </source>
</evidence>
<dbReference type="Pfam" id="PF00384">
    <property type="entry name" value="Molybdopterin"/>
    <property type="match status" value="1"/>
</dbReference>
<dbReference type="InterPro" id="IPR009010">
    <property type="entry name" value="Asp_de-COase-like_dom_sf"/>
</dbReference>
<evidence type="ECO:0000256" key="1">
    <source>
        <dbReference type="ARBA" id="ARBA00022485"/>
    </source>
</evidence>
<dbReference type="Pfam" id="PF01568">
    <property type="entry name" value="Molydop_binding"/>
    <property type="match status" value="1"/>
</dbReference>
<reference evidence="6 7" key="1">
    <citation type="submission" date="2022-03" db="EMBL/GenBank/DDBJ databases">
        <title>Sinomonas sp. isolated from a soil.</title>
        <authorList>
            <person name="Han J."/>
            <person name="Kim D.-U."/>
        </authorList>
    </citation>
    <scope>NUCLEOTIDE SEQUENCE [LARGE SCALE GENOMIC DNA]</scope>
    <source>
        <strain evidence="6 7">5-5</strain>
    </source>
</reference>
<keyword evidence="7" id="KW-1185">Reference proteome</keyword>
<accession>A0ABS9U2X8</accession>
<dbReference type="RefSeq" id="WP_241054644.1">
    <property type="nucleotide sequence ID" value="NZ_JAKZBV010000001.1"/>
</dbReference>
<dbReference type="Pfam" id="PF04879">
    <property type="entry name" value="Molybdop_Fe4S4"/>
    <property type="match status" value="1"/>
</dbReference>
<keyword evidence="1" id="KW-0004">4Fe-4S</keyword>
<evidence type="ECO:0000259" key="5">
    <source>
        <dbReference type="SMART" id="SM00926"/>
    </source>
</evidence>
<dbReference type="Gene3D" id="2.40.40.20">
    <property type="match status" value="1"/>
</dbReference>
<dbReference type="SMART" id="SM00926">
    <property type="entry name" value="Molybdop_Fe4S4"/>
    <property type="match status" value="1"/>
</dbReference>
<dbReference type="Gene3D" id="2.20.25.90">
    <property type="entry name" value="ADC-like domains"/>
    <property type="match status" value="1"/>
</dbReference>
<dbReference type="InterPro" id="IPR050123">
    <property type="entry name" value="Prok_molybdopt-oxidoreductase"/>
</dbReference>
<evidence type="ECO:0000256" key="2">
    <source>
        <dbReference type="ARBA" id="ARBA00022723"/>
    </source>
</evidence>
<dbReference type="InterPro" id="IPR006657">
    <property type="entry name" value="MoPterin_dinucl-bd_dom"/>
</dbReference>
<dbReference type="SUPFAM" id="SSF53706">
    <property type="entry name" value="Formate dehydrogenase/DMSO reductase, domains 1-3"/>
    <property type="match status" value="1"/>
</dbReference>
<dbReference type="CDD" id="cd00508">
    <property type="entry name" value="MopB_CT_Fdh-Nap-like"/>
    <property type="match status" value="1"/>
</dbReference>
<dbReference type="InterPro" id="IPR006656">
    <property type="entry name" value="Mopterin_OxRdtase"/>
</dbReference>
<evidence type="ECO:0000256" key="4">
    <source>
        <dbReference type="ARBA" id="ARBA00023014"/>
    </source>
</evidence>
<keyword evidence="2" id="KW-0479">Metal-binding</keyword>
<dbReference type="PANTHER" id="PTHR43105:SF10">
    <property type="entry name" value="NADH-QUINONE OXIDOREDUCTASE SUBUNIT G"/>
    <property type="match status" value="1"/>
</dbReference>
<proteinExistence type="predicted"/>
<gene>
    <name evidence="6" type="ORF">L0M17_13875</name>
</gene>
<comment type="caution">
    <text evidence="6">The sequence shown here is derived from an EMBL/GenBank/DDBJ whole genome shotgun (WGS) entry which is preliminary data.</text>
</comment>
<keyword evidence="3" id="KW-0408">Iron</keyword>
<dbReference type="PANTHER" id="PTHR43105">
    <property type="entry name" value="RESPIRATORY NITRATE REDUCTASE"/>
    <property type="match status" value="1"/>
</dbReference>
<sequence>MTVPTSTHCPYCALQCGMSLAPSQEGPASVEVSGRDFPTSRGGLCRKGWTAAELLRHPERVTEPLVRDEGGTLRTASWDEALGRIAAAVRRVQAAHGPDAVGIFGGGGLTNEKAYLLGKFARVALGTSRIDYNGRFCMSSAAAAGNRAFGIDRGLPFPLTDLDDADTVLLLGSNVAETMPPFVQHLEAARAAGGLVVVDPRRSATAQLTDDGAGSHLAPAPHTDLILLLGLAHVVVNDSLLDSRYLAERTRGLEAVILSVAPWWPERVQGATGVPADLIRATARRLAESARTGSCYILTGRGVEQHADGTDTVTAAINLALLLGLPGSARGGYGTLTGQGNGQGGREHGQKADQLPGYRKITDPAARVHLAGVWGVPEASIPGPGLPAVELLRTLGTDDGVRALLVHGANVVVSAPDASMVREGLRRLDFLAVCDFFLSETAREADVVLPVLQWAEEEGTMTNLEGRVLRRRRAVEPPPGARSELWILNRLAALLDAPSSFPTDPESVFEELRAASSGGLADYSGISYPMLDAGEEAYWPYPHGSRGTPRLFREGFAHDDGRARLVAVRASAPSWTSTPEEFQLATGRLLEHYQSGAQTRRVAALTDAQPEPRLQIHPASAARLRIEDSGWVRVTRPGSDVPEVLCRAELSTGIRPDTVFLPFHFPGLSAANQVTEARTDPISGMPEFKTTRVLVRAAAGEERP</sequence>
<name>A0ABS9U2X8_9MICC</name>
<evidence type="ECO:0000256" key="3">
    <source>
        <dbReference type="ARBA" id="ARBA00023004"/>
    </source>
</evidence>
<dbReference type="Proteomes" id="UP001202922">
    <property type="component" value="Unassembled WGS sequence"/>
</dbReference>
<dbReference type="Gene3D" id="3.40.228.10">
    <property type="entry name" value="Dimethylsulfoxide Reductase, domain 2"/>
    <property type="match status" value="1"/>
</dbReference>
<feature type="domain" description="4Fe-4S Mo/W bis-MGD-type" evidence="5">
    <location>
        <begin position="2"/>
        <end position="57"/>
    </location>
</feature>
<dbReference type="Gene3D" id="3.40.50.740">
    <property type="match status" value="1"/>
</dbReference>
<evidence type="ECO:0000313" key="7">
    <source>
        <dbReference type="Proteomes" id="UP001202922"/>
    </source>
</evidence>
<keyword evidence="4" id="KW-0411">Iron-sulfur</keyword>
<dbReference type="InterPro" id="IPR006963">
    <property type="entry name" value="Mopterin_OxRdtase_4Fe-4S_dom"/>
</dbReference>
<dbReference type="EMBL" id="JAKZBV010000001">
    <property type="protein sequence ID" value="MCH6471052.1"/>
    <property type="molecule type" value="Genomic_DNA"/>
</dbReference>
<dbReference type="SUPFAM" id="SSF50692">
    <property type="entry name" value="ADC-like"/>
    <property type="match status" value="1"/>
</dbReference>
<organism evidence="6 7">
    <name type="scientific">Sinomonas terrae</name>
    <dbReference type="NCBI Taxonomy" id="2908838"/>
    <lineage>
        <taxon>Bacteria</taxon>
        <taxon>Bacillati</taxon>
        <taxon>Actinomycetota</taxon>
        <taxon>Actinomycetes</taxon>
        <taxon>Micrococcales</taxon>
        <taxon>Micrococcaceae</taxon>
        <taxon>Sinomonas</taxon>
    </lineage>
</organism>